<comment type="caution">
    <text evidence="1">The sequence shown here is derived from an EMBL/GenBank/DDBJ whole genome shotgun (WGS) entry which is preliminary data.</text>
</comment>
<evidence type="ECO:0000313" key="2">
    <source>
        <dbReference type="Proteomes" id="UP001176940"/>
    </source>
</evidence>
<proteinExistence type="predicted"/>
<feature type="non-terminal residue" evidence="1">
    <location>
        <position position="154"/>
    </location>
</feature>
<gene>
    <name evidence="1" type="ORF">RIMI_LOCUS13897137</name>
</gene>
<keyword evidence="2" id="KW-1185">Reference proteome</keyword>
<dbReference type="Proteomes" id="UP001176940">
    <property type="component" value="Unassembled WGS sequence"/>
</dbReference>
<reference evidence="1" key="1">
    <citation type="submission" date="2023-07" db="EMBL/GenBank/DDBJ databases">
        <authorList>
            <person name="Stuckert A."/>
        </authorList>
    </citation>
    <scope>NUCLEOTIDE SEQUENCE</scope>
</reference>
<sequence length="154" mass="17767">MLRLSPYCARNTPMKVYGSVKKYGLHTDKQCDLREIRSAVREKSRQFSAVYSKITLTAYSPIGFVPTHYHTRLCPHTLPHDAPSSHITTRCSVLTHYHKRLHPHTLPHEAPSTHITTRGSVLTHYHTRLCPPHITKRGSVPTHYHTQQFNHFSQ</sequence>
<accession>A0ABN9M0D6</accession>
<protein>
    <submittedName>
        <fullName evidence="1">Uncharacterized protein</fullName>
    </submittedName>
</protein>
<organism evidence="1 2">
    <name type="scientific">Ranitomeya imitator</name>
    <name type="common">mimic poison frog</name>
    <dbReference type="NCBI Taxonomy" id="111125"/>
    <lineage>
        <taxon>Eukaryota</taxon>
        <taxon>Metazoa</taxon>
        <taxon>Chordata</taxon>
        <taxon>Craniata</taxon>
        <taxon>Vertebrata</taxon>
        <taxon>Euteleostomi</taxon>
        <taxon>Amphibia</taxon>
        <taxon>Batrachia</taxon>
        <taxon>Anura</taxon>
        <taxon>Neobatrachia</taxon>
        <taxon>Hyloidea</taxon>
        <taxon>Dendrobatidae</taxon>
        <taxon>Dendrobatinae</taxon>
        <taxon>Ranitomeya</taxon>
    </lineage>
</organism>
<name>A0ABN9M0D6_9NEOB</name>
<evidence type="ECO:0000313" key="1">
    <source>
        <dbReference type="EMBL" id="CAJ0952486.1"/>
    </source>
</evidence>
<dbReference type="EMBL" id="CAUEEQ010035038">
    <property type="protein sequence ID" value="CAJ0952486.1"/>
    <property type="molecule type" value="Genomic_DNA"/>
</dbReference>